<dbReference type="Gene3D" id="3.50.50.60">
    <property type="entry name" value="FAD/NAD(P)-binding domain"/>
    <property type="match status" value="1"/>
</dbReference>
<dbReference type="GO" id="GO:0004497">
    <property type="term" value="F:monooxygenase activity"/>
    <property type="evidence" value="ECO:0007669"/>
    <property type="project" value="UniProtKB-KW"/>
</dbReference>
<evidence type="ECO:0000256" key="1">
    <source>
        <dbReference type="ARBA" id="ARBA00023002"/>
    </source>
</evidence>
<keyword evidence="2" id="KW-0503">Monooxygenase</keyword>
<gene>
    <name evidence="4" type="ORF">BKA07_000241</name>
</gene>
<dbReference type="EMBL" id="JAATJN010000001">
    <property type="protein sequence ID" value="NJC55206.1"/>
    <property type="molecule type" value="Genomic_DNA"/>
</dbReference>
<name>A0A846RTB8_9MICO</name>
<protein>
    <submittedName>
        <fullName evidence="4">2-polyprenyl-6-methoxyphenol hydroxylase-like FAD-dependent oxidoreductase</fullName>
    </submittedName>
</protein>
<feature type="domain" description="FAD-binding" evidence="3">
    <location>
        <begin position="127"/>
        <end position="315"/>
    </location>
</feature>
<dbReference type="PANTHER" id="PTHR13789:SF309">
    <property type="entry name" value="PUTATIVE (AFU_ORTHOLOGUE AFUA_6G14510)-RELATED"/>
    <property type="match status" value="1"/>
</dbReference>
<keyword evidence="1" id="KW-0560">Oxidoreductase</keyword>
<dbReference type="InterPro" id="IPR050493">
    <property type="entry name" value="FAD-dep_Monooxygenase_BioMet"/>
</dbReference>
<dbReference type="InterPro" id="IPR036188">
    <property type="entry name" value="FAD/NAD-bd_sf"/>
</dbReference>
<dbReference type="InterPro" id="IPR002938">
    <property type="entry name" value="FAD-bd"/>
</dbReference>
<dbReference type="Pfam" id="PF01494">
    <property type="entry name" value="FAD_binding_3"/>
    <property type="match status" value="2"/>
</dbReference>
<evidence type="ECO:0000259" key="3">
    <source>
        <dbReference type="Pfam" id="PF01494"/>
    </source>
</evidence>
<evidence type="ECO:0000313" key="5">
    <source>
        <dbReference type="Proteomes" id="UP000576792"/>
    </source>
</evidence>
<proteinExistence type="predicted"/>
<accession>A0A846RTB8</accession>
<dbReference type="Proteomes" id="UP000576792">
    <property type="component" value="Unassembled WGS sequence"/>
</dbReference>
<dbReference type="AlphaFoldDB" id="A0A846RTB8"/>
<dbReference type="PANTHER" id="PTHR13789">
    <property type="entry name" value="MONOOXYGENASE"/>
    <property type="match status" value="1"/>
</dbReference>
<evidence type="ECO:0000313" key="4">
    <source>
        <dbReference type="EMBL" id="NJC55206.1"/>
    </source>
</evidence>
<keyword evidence="5" id="KW-1185">Reference proteome</keyword>
<dbReference type="RefSeq" id="WP_167949274.1">
    <property type="nucleotide sequence ID" value="NZ_BAAAPQ010000026.1"/>
</dbReference>
<evidence type="ECO:0000256" key="2">
    <source>
        <dbReference type="ARBA" id="ARBA00023033"/>
    </source>
</evidence>
<dbReference type="GO" id="GO:0071949">
    <property type="term" value="F:FAD binding"/>
    <property type="evidence" value="ECO:0007669"/>
    <property type="project" value="InterPro"/>
</dbReference>
<sequence length="344" mass="37901">MSLQANIVGAGISGLATARALMANGWDVRLFEQTPGLPQAGTALGMWPEAMKALDQLGLSNLVQAKAVRQQEARFLRPDGNVVTRFEPEEPVYLISRPALLSTLCRGIPDDRINWSYNVRDPASLPESDLIIGADGINSRIRRAIKGENHIRRSLGSIVYRGVTPGGTNQISETWGRGRLFGITPQDSTSTNWFACVREDLLHRRGRNMGTGEALVELFGDWHQSVASIVGAIRPEQVDRRILYDSVPMRSMIHGRTAIIGDAAHAMAPNMGRGACESLIDAVTLANALRTSTALEQGLKEFNHRRLRQSRKIASQSRFLNRLSTGKRFGHVRRKVMTMLATLS</sequence>
<dbReference type="PRINTS" id="PR00420">
    <property type="entry name" value="RNGMNOXGNASE"/>
</dbReference>
<dbReference type="SUPFAM" id="SSF51905">
    <property type="entry name" value="FAD/NAD(P)-binding domain"/>
    <property type="match status" value="1"/>
</dbReference>
<reference evidence="4 5" key="1">
    <citation type="submission" date="2020-03" db="EMBL/GenBank/DDBJ databases">
        <title>Sequencing the genomes of 1000 actinobacteria strains.</title>
        <authorList>
            <person name="Klenk H.-P."/>
        </authorList>
    </citation>
    <scope>NUCLEOTIDE SEQUENCE [LARGE SCALE GENOMIC DNA]</scope>
    <source>
        <strain evidence="4 5">DSM 18964</strain>
    </source>
</reference>
<feature type="domain" description="FAD-binding" evidence="3">
    <location>
        <begin position="4"/>
        <end position="76"/>
    </location>
</feature>
<organism evidence="4 5">
    <name type="scientific">Brevibacterium marinum</name>
    <dbReference type="NCBI Taxonomy" id="418643"/>
    <lineage>
        <taxon>Bacteria</taxon>
        <taxon>Bacillati</taxon>
        <taxon>Actinomycetota</taxon>
        <taxon>Actinomycetes</taxon>
        <taxon>Micrococcales</taxon>
        <taxon>Brevibacteriaceae</taxon>
        <taxon>Brevibacterium</taxon>
    </lineage>
</organism>
<comment type="caution">
    <text evidence="4">The sequence shown here is derived from an EMBL/GenBank/DDBJ whole genome shotgun (WGS) entry which is preliminary data.</text>
</comment>